<dbReference type="EMBL" id="JAGGLG010000005">
    <property type="protein sequence ID" value="MBP2017498.1"/>
    <property type="molecule type" value="Genomic_DNA"/>
</dbReference>
<evidence type="ECO:0000256" key="3">
    <source>
        <dbReference type="ARBA" id="ARBA00022840"/>
    </source>
</evidence>
<dbReference type="Gene3D" id="3.40.50.300">
    <property type="entry name" value="P-loop containing nucleotide triphosphate hydrolases"/>
    <property type="match status" value="1"/>
</dbReference>
<sequence length="332" mass="36576">MSEVVLSVRNLRLEYQSRRGKVQALRGVSFDLYAGETLALIGESGCGKSTLGFALIGLTPGTARITGGSVTLADAGGRRDLLTLPEAELRRLRWSEVALMLQAAMGAFNPVIRIQDHFLDTARAHGLTDRGEVLRRAHRMLTAVHLDADRVLRAYPHELSGGMRQRVLLALGLLLRPRIVILDEPTTALDILTQRTIIDLLRELKREFQFTLIFISHDLSLAAELADRVATMYAGQLVEIGEVHAIFERPHHPYTRGLIRAVPTLRGEREELTSIPGSPPDLVNPPPGCKFHPRCPYADGACRSAEPALSAVDGHLVACHHWQRVLADAEGR</sequence>
<keyword evidence="6" id="KW-1185">Reference proteome</keyword>
<feature type="domain" description="ABC transporter" evidence="4">
    <location>
        <begin position="8"/>
        <end position="259"/>
    </location>
</feature>
<keyword evidence="3 5" id="KW-0067">ATP-binding</keyword>
<gene>
    <name evidence="5" type="ORF">J2Z79_000881</name>
</gene>
<evidence type="ECO:0000256" key="2">
    <source>
        <dbReference type="ARBA" id="ARBA00022741"/>
    </source>
</evidence>
<dbReference type="Pfam" id="PF08352">
    <property type="entry name" value="oligo_HPY"/>
    <property type="match status" value="1"/>
</dbReference>
<dbReference type="InterPro" id="IPR027417">
    <property type="entry name" value="P-loop_NTPase"/>
</dbReference>
<dbReference type="NCBIfam" id="TIGR01727">
    <property type="entry name" value="oligo_HPY"/>
    <property type="match status" value="1"/>
</dbReference>
<dbReference type="Pfam" id="PF00005">
    <property type="entry name" value="ABC_tran"/>
    <property type="match status" value="1"/>
</dbReference>
<keyword evidence="2" id="KW-0547">Nucleotide-binding</keyword>
<dbReference type="InterPro" id="IPR003439">
    <property type="entry name" value="ABC_transporter-like_ATP-bd"/>
</dbReference>
<evidence type="ECO:0000313" key="5">
    <source>
        <dbReference type="EMBL" id="MBP2017498.1"/>
    </source>
</evidence>
<dbReference type="InterPro" id="IPR003593">
    <property type="entry name" value="AAA+_ATPase"/>
</dbReference>
<name>A0ABS4JPN1_9FIRM</name>
<dbReference type="Proteomes" id="UP001519289">
    <property type="component" value="Unassembled WGS sequence"/>
</dbReference>
<organism evidence="5 6">
    <name type="scientific">Symbiobacterium terraclitae</name>
    <dbReference type="NCBI Taxonomy" id="557451"/>
    <lineage>
        <taxon>Bacteria</taxon>
        <taxon>Bacillati</taxon>
        <taxon>Bacillota</taxon>
        <taxon>Clostridia</taxon>
        <taxon>Eubacteriales</taxon>
        <taxon>Symbiobacteriaceae</taxon>
        <taxon>Symbiobacterium</taxon>
    </lineage>
</organism>
<dbReference type="PROSITE" id="PS50893">
    <property type="entry name" value="ABC_TRANSPORTER_2"/>
    <property type="match status" value="1"/>
</dbReference>
<proteinExistence type="predicted"/>
<dbReference type="InterPro" id="IPR013563">
    <property type="entry name" value="Oligopep_ABC_C"/>
</dbReference>
<dbReference type="CDD" id="cd03257">
    <property type="entry name" value="ABC_NikE_OppD_transporters"/>
    <property type="match status" value="1"/>
</dbReference>
<dbReference type="SMART" id="SM00382">
    <property type="entry name" value="AAA"/>
    <property type="match status" value="1"/>
</dbReference>
<evidence type="ECO:0000256" key="1">
    <source>
        <dbReference type="ARBA" id="ARBA00022448"/>
    </source>
</evidence>
<dbReference type="PROSITE" id="PS00211">
    <property type="entry name" value="ABC_TRANSPORTER_1"/>
    <property type="match status" value="1"/>
</dbReference>
<dbReference type="PANTHER" id="PTHR43067:SF3">
    <property type="entry name" value="MALTOSE ABC TRANSPORTER, ATP-BINDING PROTEIN"/>
    <property type="match status" value="1"/>
</dbReference>
<dbReference type="PANTHER" id="PTHR43067">
    <property type="entry name" value="OLIGOPEPTIDE/DIPEPTIDE ABC TRANSPORTER, ATPASE SUBUNIT"/>
    <property type="match status" value="1"/>
</dbReference>
<dbReference type="GO" id="GO:0005524">
    <property type="term" value="F:ATP binding"/>
    <property type="evidence" value="ECO:0007669"/>
    <property type="project" value="UniProtKB-KW"/>
</dbReference>
<evidence type="ECO:0000259" key="4">
    <source>
        <dbReference type="PROSITE" id="PS50893"/>
    </source>
</evidence>
<reference evidence="5 6" key="1">
    <citation type="submission" date="2021-03" db="EMBL/GenBank/DDBJ databases">
        <title>Genomic Encyclopedia of Type Strains, Phase IV (KMG-IV): sequencing the most valuable type-strain genomes for metagenomic binning, comparative biology and taxonomic classification.</title>
        <authorList>
            <person name="Goeker M."/>
        </authorList>
    </citation>
    <scope>NUCLEOTIDE SEQUENCE [LARGE SCALE GENOMIC DNA]</scope>
    <source>
        <strain evidence="5 6">DSM 27138</strain>
    </source>
</reference>
<dbReference type="InterPro" id="IPR017871">
    <property type="entry name" value="ABC_transporter-like_CS"/>
</dbReference>
<keyword evidence="1" id="KW-0813">Transport</keyword>
<accession>A0ABS4JPN1</accession>
<comment type="caution">
    <text evidence="5">The sequence shown here is derived from an EMBL/GenBank/DDBJ whole genome shotgun (WGS) entry which is preliminary data.</text>
</comment>
<protein>
    <submittedName>
        <fullName evidence="5">Peptide/nickel transport system ATP-binding protein</fullName>
    </submittedName>
</protein>
<evidence type="ECO:0000313" key="6">
    <source>
        <dbReference type="Proteomes" id="UP001519289"/>
    </source>
</evidence>
<dbReference type="RefSeq" id="WP_209465641.1">
    <property type="nucleotide sequence ID" value="NZ_JAGGLG010000005.1"/>
</dbReference>
<dbReference type="SUPFAM" id="SSF52540">
    <property type="entry name" value="P-loop containing nucleoside triphosphate hydrolases"/>
    <property type="match status" value="1"/>
</dbReference>